<evidence type="ECO:0000313" key="4">
    <source>
        <dbReference type="Proteomes" id="UP000650994"/>
    </source>
</evidence>
<dbReference type="Proteomes" id="UP000184120">
    <property type="component" value="Unassembled WGS sequence"/>
</dbReference>
<evidence type="ECO:0008006" key="5">
    <source>
        <dbReference type="Google" id="ProtNLM"/>
    </source>
</evidence>
<evidence type="ECO:0000313" key="1">
    <source>
        <dbReference type="EMBL" id="GGE87984.1"/>
    </source>
</evidence>
<reference evidence="1" key="5">
    <citation type="submission" date="2024-05" db="EMBL/GenBank/DDBJ databases">
        <authorList>
            <person name="Sun Q."/>
            <person name="Zhou Y."/>
        </authorList>
    </citation>
    <scope>NUCLEOTIDE SEQUENCE</scope>
    <source>
        <strain evidence="1">CGMCC 1.12707</strain>
    </source>
</reference>
<reference evidence="3" key="3">
    <citation type="submission" date="2016-11" db="EMBL/GenBank/DDBJ databases">
        <authorList>
            <person name="Varghese N."/>
            <person name="Submissions S."/>
        </authorList>
    </citation>
    <scope>NUCLEOTIDE SEQUENCE [LARGE SCALE GENOMIC DNA]</scope>
    <source>
        <strain evidence="3">DSM 27989</strain>
    </source>
</reference>
<evidence type="ECO:0000313" key="3">
    <source>
        <dbReference type="Proteomes" id="UP000184120"/>
    </source>
</evidence>
<dbReference type="EMBL" id="FRBH01000007">
    <property type="protein sequence ID" value="SHL22604.1"/>
    <property type="molecule type" value="Genomic_DNA"/>
</dbReference>
<dbReference type="Proteomes" id="UP000650994">
    <property type="component" value="Unassembled WGS sequence"/>
</dbReference>
<reference evidence="1" key="1">
    <citation type="journal article" date="2014" name="Int. J. Syst. Evol. Microbiol.">
        <title>Complete genome of a new Firmicutes species belonging to the dominant human colonic microbiota ('Ruminococcus bicirculans') reveals two chromosomes and a selective capacity to utilize plant glucans.</title>
        <authorList>
            <consortium name="NISC Comparative Sequencing Program"/>
            <person name="Wegmann U."/>
            <person name="Louis P."/>
            <person name="Goesmann A."/>
            <person name="Henrissat B."/>
            <person name="Duncan S.H."/>
            <person name="Flint H.J."/>
        </authorList>
    </citation>
    <scope>NUCLEOTIDE SEQUENCE</scope>
    <source>
        <strain evidence="1">CGMCC 1.12707</strain>
    </source>
</reference>
<sequence length="137" mass="15902">MIKQDFISKYIQELSKTLAKIIALEVGNSDDGFLIIFNQMLQSYYKLDDNNLVVLLEANEERDQFLLADELKKKNILTFMKAIRVYLNQGNTEKAKASYEVLKRIESMNTGIFQFPTEEDNLIAKERKVVEEKMNGL</sequence>
<gene>
    <name evidence="1" type="ORF">GCM10010984_02100</name>
    <name evidence="2" type="ORF">SAMN05443634_10771</name>
</gene>
<dbReference type="RefSeq" id="WP_072932181.1">
    <property type="nucleotide sequence ID" value="NZ_BMFL01000001.1"/>
</dbReference>
<reference evidence="4" key="4">
    <citation type="journal article" date="2019" name="Int. J. Syst. Evol. Microbiol.">
        <title>The Global Catalogue of Microorganisms (GCM) 10K type strain sequencing project: providing services to taxonomists for standard genome sequencing and annotation.</title>
        <authorList>
            <consortium name="The Broad Institute Genomics Platform"/>
            <consortium name="The Broad Institute Genome Sequencing Center for Infectious Disease"/>
            <person name="Wu L."/>
            <person name="Ma J."/>
        </authorList>
    </citation>
    <scope>NUCLEOTIDE SEQUENCE [LARGE SCALE GENOMIC DNA]</scope>
    <source>
        <strain evidence="4">CGMCC 1.12707</strain>
    </source>
</reference>
<proteinExistence type="predicted"/>
<evidence type="ECO:0000313" key="2">
    <source>
        <dbReference type="EMBL" id="SHL22604.1"/>
    </source>
</evidence>
<dbReference type="STRING" id="1434701.SAMN05443634_10771"/>
<dbReference type="EMBL" id="BMFL01000001">
    <property type="protein sequence ID" value="GGE87984.1"/>
    <property type="molecule type" value="Genomic_DNA"/>
</dbReference>
<dbReference type="AlphaFoldDB" id="A0A1M6YWB3"/>
<reference evidence="2" key="2">
    <citation type="submission" date="2016-11" db="EMBL/GenBank/DDBJ databases">
        <authorList>
            <person name="Jaros S."/>
            <person name="Januszkiewicz K."/>
            <person name="Wedrychowicz H."/>
        </authorList>
    </citation>
    <scope>NUCLEOTIDE SEQUENCE [LARGE SCALE GENOMIC DNA]</scope>
    <source>
        <strain evidence="2">DSM 27989</strain>
    </source>
</reference>
<protein>
    <recommendedName>
        <fullName evidence="5">Tetratricopeptide repeat-containing protein</fullName>
    </recommendedName>
</protein>
<dbReference type="OrthoDB" id="1448028at2"/>
<organism evidence="2 3">
    <name type="scientific">Chishuiella changwenlii</name>
    <dbReference type="NCBI Taxonomy" id="1434701"/>
    <lineage>
        <taxon>Bacteria</taxon>
        <taxon>Pseudomonadati</taxon>
        <taxon>Bacteroidota</taxon>
        <taxon>Flavobacteriia</taxon>
        <taxon>Flavobacteriales</taxon>
        <taxon>Weeksellaceae</taxon>
        <taxon>Chishuiella</taxon>
    </lineage>
</organism>
<keyword evidence="4" id="KW-1185">Reference proteome</keyword>
<accession>A0A1M6YWB3</accession>
<name>A0A1M6YWB3_9FLAO</name>